<keyword evidence="3" id="KW-0946">Virion</keyword>
<keyword evidence="3" id="KW-1175">Viral attachment to host cell pilus</keyword>
<evidence type="ECO:0000256" key="5">
    <source>
        <dbReference type="ARBA" id="ARBA00035110"/>
    </source>
</evidence>
<dbReference type="KEGG" id="vg:80401018"/>
<accession>A0A8S5L0X2</accession>
<sequence length="515" mass="57793">MESVFSDAFVGTKMCAVVWPHGFTRPELPKGYLKQGSAVPIAERYISGGRHSSDRDCFHASFLARPSSTWSVPTGYRAGWKVVESGTYQYSETSTELRQVDCNEHGTMITNGLQVYEYDTGYYACVTGGKVYHSGPVIPGRDDVRALTITLGVSRTKNHTILVNAYTFVGNQSYDFSVKPGDYIGPMVILPTGCKSISDLIKNGAYQAIYGQCASIMESTLSRFREELYYQYNGSNYSTPLVHAIGSEGPMPMLDDTFAFWEGGHLPGYPICNLVQSQYYLQWLQQHALKDAYDQIEGTWDNGITNVVEIAEMLRDLKHGKISIPRSWQDAWLKYRYVISTGVLDAQEAAKGLAKSKIKEALAAYLPVAYYGTSTMTVDGVNIVCRVRIIVRSTVRDALSKAYDQLLNWGLIPDLYLLWDLVPYSFVVDWFLPISDVLDIEDMKNQMAGRFEISNYCVSLKYQRKIDGYTVKNYSRWASSAPPSLAGCYWFKQAGSSNKTLVKRVIDSAALLFRR</sequence>
<dbReference type="Pfam" id="PF03863">
    <property type="entry name" value="Phage_mat-A"/>
    <property type="match status" value="1"/>
</dbReference>
<dbReference type="RefSeq" id="YP_010771314.1">
    <property type="nucleotide sequence ID" value="NC_074552.1"/>
</dbReference>
<organism evidence="6 7">
    <name type="scientific">ssRNA phage SRR7976300_2</name>
    <dbReference type="NCBI Taxonomy" id="2786651"/>
    <lineage>
        <taxon>Viruses</taxon>
        <taxon>Riboviria</taxon>
        <taxon>Orthornavirae</taxon>
        <taxon>Lenarviricota</taxon>
        <taxon>Leviviricetes</taxon>
        <taxon>Timlovirales</taxon>
        <taxon>Blumeviridae</taxon>
        <taxon>Chimpavirus</taxon>
        <taxon>Chimpavirus luticola</taxon>
    </lineage>
</organism>
<evidence type="ECO:0000313" key="6">
    <source>
        <dbReference type="EMBL" id="DAD51087.1"/>
    </source>
</evidence>
<keyword evidence="4" id="KW-1160">Virus entry into host cell</keyword>
<keyword evidence="1" id="KW-0945">Host-virus interaction</keyword>
<keyword evidence="2" id="KW-1161">Viral attachment to host cell</keyword>
<evidence type="ECO:0000256" key="4">
    <source>
        <dbReference type="ARBA" id="ARBA00023296"/>
    </source>
</evidence>
<evidence type="ECO:0000313" key="7">
    <source>
        <dbReference type="Proteomes" id="UP000682327"/>
    </source>
</evidence>
<gene>
    <name evidence="6" type="primary">SRR7976300_2_1</name>
</gene>
<name>A0A8S5L0X2_9VIRU</name>
<reference evidence="6" key="1">
    <citation type="submission" date="2020-09" db="EMBL/GenBank/DDBJ databases">
        <title>Leviviricetes taxonomy.</title>
        <authorList>
            <person name="Stockdale S.R."/>
            <person name="Callanan J."/>
            <person name="Adriaenssens E.M."/>
            <person name="Kuhn J.H."/>
            <person name="Rumnieks J."/>
            <person name="Shkoporov A."/>
            <person name="Draper L.A."/>
            <person name="Ross P."/>
            <person name="Hill C."/>
        </authorList>
    </citation>
    <scope>NUCLEOTIDE SEQUENCE</scope>
</reference>
<dbReference type="EMBL" id="BK013715">
    <property type="protein sequence ID" value="DAD51087.1"/>
    <property type="molecule type" value="Genomic_RNA"/>
</dbReference>
<protein>
    <submittedName>
        <fullName evidence="6">Maturation protein</fullName>
    </submittedName>
</protein>
<keyword evidence="7" id="KW-1185">Reference proteome</keyword>
<evidence type="ECO:0000256" key="2">
    <source>
        <dbReference type="ARBA" id="ARBA00022804"/>
    </source>
</evidence>
<comment type="similarity">
    <text evidence="5">Belongs to the Leviviricetes maturation protein family.</text>
</comment>
<dbReference type="Proteomes" id="UP000682327">
    <property type="component" value="Segment"/>
</dbReference>
<dbReference type="GO" id="GO:0039666">
    <property type="term" value="P:virion attachment to host cell pilus"/>
    <property type="evidence" value="ECO:0007669"/>
    <property type="project" value="UniProtKB-KW"/>
</dbReference>
<proteinExistence type="inferred from homology"/>
<dbReference type="InterPro" id="IPR005563">
    <property type="entry name" value="A_protein"/>
</dbReference>
<dbReference type="GeneID" id="80401018"/>
<evidence type="ECO:0000256" key="3">
    <source>
        <dbReference type="ARBA" id="ARBA00023104"/>
    </source>
</evidence>
<evidence type="ECO:0000256" key="1">
    <source>
        <dbReference type="ARBA" id="ARBA00022581"/>
    </source>
</evidence>